<comment type="similarity">
    <text evidence="1">Belongs to the ABC transporter superfamily.</text>
</comment>
<dbReference type="Pfam" id="PF00005">
    <property type="entry name" value="ABC_tran"/>
    <property type="match status" value="1"/>
</dbReference>
<evidence type="ECO:0000259" key="5">
    <source>
        <dbReference type="PROSITE" id="PS50893"/>
    </source>
</evidence>
<dbReference type="Gene3D" id="3.40.50.300">
    <property type="entry name" value="P-loop containing nucleotide triphosphate hydrolases"/>
    <property type="match status" value="1"/>
</dbReference>
<dbReference type="GO" id="GO:0005524">
    <property type="term" value="F:ATP binding"/>
    <property type="evidence" value="ECO:0007669"/>
    <property type="project" value="UniProtKB-KW"/>
</dbReference>
<organism evidence="6 7">
    <name type="scientific">Enterococcus xiangfangensis</name>
    <dbReference type="NCBI Taxonomy" id="1296537"/>
    <lineage>
        <taxon>Bacteria</taxon>
        <taxon>Bacillati</taxon>
        <taxon>Bacillota</taxon>
        <taxon>Bacilli</taxon>
        <taxon>Lactobacillales</taxon>
        <taxon>Enterococcaceae</taxon>
        <taxon>Enterococcus</taxon>
    </lineage>
</organism>
<accession>A0ABU3FAT5</accession>
<evidence type="ECO:0000256" key="1">
    <source>
        <dbReference type="ARBA" id="ARBA00005417"/>
    </source>
</evidence>
<keyword evidence="2" id="KW-0813">Transport</keyword>
<keyword evidence="7" id="KW-1185">Reference proteome</keyword>
<evidence type="ECO:0000256" key="2">
    <source>
        <dbReference type="ARBA" id="ARBA00022448"/>
    </source>
</evidence>
<sequence>MQEIVLKTTNVTKKYQGIHALDNVSIAIKRGAIYGLIGENGAGKSTFMRAIMDLIAIDGGEIELFGRTDKKGLQQARRQMGQSIESPALYPELTAKENLQVQAANGGVGDSRISELLELLNLQTTGKKKVKNFSLGMRQRLAIAMALITNPEFLILDEPTNGLDPSGIVEIREIIQQLVTENGITVLLSSHLLNELAEIATDYGILHKGRLIKEVTKEELQQESRQFIELETPVVQQALVVLDAQQITDYKVIDQKTIHIYQQNDQVAQLNQSLVSADIPVTRIGVTRQNLETYFLELTEGNKHDKLTSSR</sequence>
<dbReference type="RefSeq" id="WP_311830043.1">
    <property type="nucleotide sequence ID" value="NZ_JARQAJ010000004.1"/>
</dbReference>
<name>A0ABU3FAT5_9ENTE</name>
<dbReference type="InterPro" id="IPR003439">
    <property type="entry name" value="ABC_transporter-like_ATP-bd"/>
</dbReference>
<keyword evidence="3" id="KW-0547">Nucleotide-binding</keyword>
<evidence type="ECO:0000256" key="4">
    <source>
        <dbReference type="ARBA" id="ARBA00022840"/>
    </source>
</evidence>
<evidence type="ECO:0000256" key="3">
    <source>
        <dbReference type="ARBA" id="ARBA00022741"/>
    </source>
</evidence>
<dbReference type="SMART" id="SM00382">
    <property type="entry name" value="AAA"/>
    <property type="match status" value="1"/>
</dbReference>
<dbReference type="InterPro" id="IPR003593">
    <property type="entry name" value="AAA+_ATPase"/>
</dbReference>
<dbReference type="InterPro" id="IPR017871">
    <property type="entry name" value="ABC_transporter-like_CS"/>
</dbReference>
<evidence type="ECO:0000313" key="7">
    <source>
        <dbReference type="Proteomes" id="UP001181046"/>
    </source>
</evidence>
<dbReference type="PANTHER" id="PTHR43335">
    <property type="entry name" value="ABC TRANSPORTER, ATP-BINDING PROTEIN"/>
    <property type="match status" value="1"/>
</dbReference>
<keyword evidence="4 6" id="KW-0067">ATP-binding</keyword>
<dbReference type="InterPro" id="IPR027417">
    <property type="entry name" value="P-loop_NTPase"/>
</dbReference>
<dbReference type="SUPFAM" id="SSF52540">
    <property type="entry name" value="P-loop containing nucleoside triphosphate hydrolases"/>
    <property type="match status" value="1"/>
</dbReference>
<protein>
    <submittedName>
        <fullName evidence="6">ATP-binding cassette domain-containing protein</fullName>
    </submittedName>
</protein>
<feature type="domain" description="ABC transporter" evidence="5">
    <location>
        <begin position="6"/>
        <end position="233"/>
    </location>
</feature>
<dbReference type="PROSITE" id="PS00211">
    <property type="entry name" value="ABC_TRANSPORTER_1"/>
    <property type="match status" value="1"/>
</dbReference>
<dbReference type="EMBL" id="JARQAJ010000004">
    <property type="protein sequence ID" value="MDT2759761.1"/>
    <property type="molecule type" value="Genomic_DNA"/>
</dbReference>
<reference evidence="6" key="1">
    <citation type="submission" date="2023-03" db="EMBL/GenBank/DDBJ databases">
        <authorList>
            <person name="Shen W."/>
            <person name="Cai J."/>
        </authorList>
    </citation>
    <scope>NUCLEOTIDE SEQUENCE</scope>
    <source>
        <strain evidence="6">P66-3</strain>
    </source>
</reference>
<dbReference type="PANTHER" id="PTHR43335:SF8">
    <property type="entry name" value="ABC TRANSPORTER, ATP-BINDING PROTEIN"/>
    <property type="match status" value="1"/>
</dbReference>
<gene>
    <name evidence="6" type="ORF">P7H27_08295</name>
</gene>
<comment type="caution">
    <text evidence="6">The sequence shown here is derived from an EMBL/GenBank/DDBJ whole genome shotgun (WGS) entry which is preliminary data.</text>
</comment>
<evidence type="ECO:0000313" key="6">
    <source>
        <dbReference type="EMBL" id="MDT2759761.1"/>
    </source>
</evidence>
<dbReference type="Proteomes" id="UP001181046">
    <property type="component" value="Unassembled WGS sequence"/>
</dbReference>
<proteinExistence type="inferred from homology"/>
<dbReference type="PROSITE" id="PS50893">
    <property type="entry name" value="ABC_TRANSPORTER_2"/>
    <property type="match status" value="1"/>
</dbReference>